<dbReference type="EMBL" id="JACAZH010000002">
    <property type="protein sequence ID" value="KAF7374777.1"/>
    <property type="molecule type" value="Genomic_DNA"/>
</dbReference>
<dbReference type="AlphaFoldDB" id="A0A8H6ZBV9"/>
<name>A0A8H6ZBV9_9AGAR</name>
<accession>A0A8H6ZBV9</accession>
<protein>
    <submittedName>
        <fullName evidence="2">Uncharacterized protein</fullName>
    </submittedName>
</protein>
<keyword evidence="3" id="KW-1185">Reference proteome</keyword>
<reference evidence="2" key="1">
    <citation type="submission" date="2020-05" db="EMBL/GenBank/DDBJ databases">
        <title>Mycena genomes resolve the evolution of fungal bioluminescence.</title>
        <authorList>
            <person name="Tsai I.J."/>
        </authorList>
    </citation>
    <scope>NUCLEOTIDE SEQUENCE</scope>
    <source>
        <strain evidence="2">160909Yilan</strain>
    </source>
</reference>
<organism evidence="2 3">
    <name type="scientific">Mycena sanguinolenta</name>
    <dbReference type="NCBI Taxonomy" id="230812"/>
    <lineage>
        <taxon>Eukaryota</taxon>
        <taxon>Fungi</taxon>
        <taxon>Dikarya</taxon>
        <taxon>Basidiomycota</taxon>
        <taxon>Agaricomycotina</taxon>
        <taxon>Agaricomycetes</taxon>
        <taxon>Agaricomycetidae</taxon>
        <taxon>Agaricales</taxon>
        <taxon>Marasmiineae</taxon>
        <taxon>Mycenaceae</taxon>
        <taxon>Mycena</taxon>
    </lineage>
</organism>
<evidence type="ECO:0000313" key="2">
    <source>
        <dbReference type="EMBL" id="KAF7374777.1"/>
    </source>
</evidence>
<comment type="caution">
    <text evidence="2">The sequence shown here is derived from an EMBL/GenBank/DDBJ whole genome shotgun (WGS) entry which is preliminary data.</text>
</comment>
<dbReference type="OrthoDB" id="433738at2759"/>
<feature type="region of interest" description="Disordered" evidence="1">
    <location>
        <begin position="1"/>
        <end position="20"/>
    </location>
</feature>
<dbReference type="Proteomes" id="UP000623467">
    <property type="component" value="Unassembled WGS sequence"/>
</dbReference>
<sequence>MTGSQTRFASSEGHWITPPPHLMTPFNGPIPPSNLLDKIARGVTQAKGEDWPHSLRATRVKLIELARTIAEEDSKPRKTIPEESAMDYSESYFAEGDVLQQTTNIGIGKTGLGLGLGLGSRRPLYRQSSMDFLETSDPLDNDSINRLSTRLQKADRFISNASSHPYSRSQSSADPLRLLGLLMCLP</sequence>
<gene>
    <name evidence="2" type="ORF">MSAN_00363200</name>
</gene>
<evidence type="ECO:0000313" key="3">
    <source>
        <dbReference type="Proteomes" id="UP000623467"/>
    </source>
</evidence>
<evidence type="ECO:0000256" key="1">
    <source>
        <dbReference type="SAM" id="MobiDB-lite"/>
    </source>
</evidence>
<proteinExistence type="predicted"/>